<evidence type="ECO:0000313" key="1">
    <source>
        <dbReference type="EMBL" id="MCI79825.1"/>
    </source>
</evidence>
<feature type="non-terminal residue" evidence="1">
    <location>
        <position position="29"/>
    </location>
</feature>
<evidence type="ECO:0000313" key="2">
    <source>
        <dbReference type="Proteomes" id="UP000265520"/>
    </source>
</evidence>
<dbReference type="AlphaFoldDB" id="A0A392UYN8"/>
<comment type="caution">
    <text evidence="1">The sequence shown here is derived from an EMBL/GenBank/DDBJ whole genome shotgun (WGS) entry which is preliminary data.</text>
</comment>
<dbReference type="Proteomes" id="UP000265520">
    <property type="component" value="Unassembled WGS sequence"/>
</dbReference>
<protein>
    <submittedName>
        <fullName evidence="1">Uncharacterized protein</fullName>
    </submittedName>
</protein>
<proteinExistence type="predicted"/>
<dbReference type="EMBL" id="LXQA010982123">
    <property type="protein sequence ID" value="MCI79825.1"/>
    <property type="molecule type" value="Genomic_DNA"/>
</dbReference>
<accession>A0A392UYN8</accession>
<keyword evidence="2" id="KW-1185">Reference proteome</keyword>
<name>A0A392UYN8_9FABA</name>
<organism evidence="1 2">
    <name type="scientific">Trifolium medium</name>
    <dbReference type="NCBI Taxonomy" id="97028"/>
    <lineage>
        <taxon>Eukaryota</taxon>
        <taxon>Viridiplantae</taxon>
        <taxon>Streptophyta</taxon>
        <taxon>Embryophyta</taxon>
        <taxon>Tracheophyta</taxon>
        <taxon>Spermatophyta</taxon>
        <taxon>Magnoliopsida</taxon>
        <taxon>eudicotyledons</taxon>
        <taxon>Gunneridae</taxon>
        <taxon>Pentapetalae</taxon>
        <taxon>rosids</taxon>
        <taxon>fabids</taxon>
        <taxon>Fabales</taxon>
        <taxon>Fabaceae</taxon>
        <taxon>Papilionoideae</taxon>
        <taxon>50 kb inversion clade</taxon>
        <taxon>NPAAA clade</taxon>
        <taxon>Hologalegina</taxon>
        <taxon>IRL clade</taxon>
        <taxon>Trifolieae</taxon>
        <taxon>Trifolium</taxon>
    </lineage>
</organism>
<sequence length="29" mass="3278">MEVLDLKSGCINLDDYVDEFVVFVENIAS</sequence>
<reference evidence="1 2" key="1">
    <citation type="journal article" date="2018" name="Front. Plant Sci.">
        <title>Red Clover (Trifolium pratense) and Zigzag Clover (T. medium) - A Picture of Genomic Similarities and Differences.</title>
        <authorList>
            <person name="Dluhosova J."/>
            <person name="Istvanek J."/>
            <person name="Nedelnik J."/>
            <person name="Repkova J."/>
        </authorList>
    </citation>
    <scope>NUCLEOTIDE SEQUENCE [LARGE SCALE GENOMIC DNA]</scope>
    <source>
        <strain evidence="2">cv. 10/8</strain>
        <tissue evidence="1">Leaf</tissue>
    </source>
</reference>